<comment type="caution">
    <text evidence="1">The sequence shown here is derived from an EMBL/GenBank/DDBJ whole genome shotgun (WGS) entry which is preliminary data.</text>
</comment>
<accession>A0A1F7RGW1</accession>
<dbReference type="Proteomes" id="UP000178526">
    <property type="component" value="Unassembled WGS sequence"/>
</dbReference>
<reference evidence="1 2" key="1">
    <citation type="journal article" date="2016" name="Nat. Commun.">
        <title>Thousands of microbial genomes shed light on interconnected biogeochemical processes in an aquifer system.</title>
        <authorList>
            <person name="Anantharaman K."/>
            <person name="Brown C.T."/>
            <person name="Hug L.A."/>
            <person name="Sharon I."/>
            <person name="Castelle C.J."/>
            <person name="Probst A.J."/>
            <person name="Thomas B.C."/>
            <person name="Singh A."/>
            <person name="Wilkins M.J."/>
            <person name="Karaoz U."/>
            <person name="Brodie E.L."/>
            <person name="Williams K.H."/>
            <person name="Hubbard S.S."/>
            <person name="Banfield J.F."/>
        </authorList>
    </citation>
    <scope>NUCLEOTIDE SEQUENCE [LARGE SCALE GENOMIC DNA]</scope>
</reference>
<dbReference type="Gene3D" id="3.40.50.10610">
    <property type="entry name" value="ABC-type transport auxiliary lipoprotein component"/>
    <property type="match status" value="2"/>
</dbReference>
<dbReference type="EMBL" id="MGDB01000106">
    <property type="protein sequence ID" value="OGL40187.1"/>
    <property type="molecule type" value="Genomic_DNA"/>
</dbReference>
<evidence type="ECO:0000313" key="1">
    <source>
        <dbReference type="EMBL" id="OGL40187.1"/>
    </source>
</evidence>
<sequence>MIFSINFLSKLAAILLVGIFCLSECVLVKKNLSENFQDFKQDLRIVVLPIENLSGTAAPIKDIKESLIKNFKIHGLSIFENEELEKFMARNRVRYTGGIDAATAEAFKKEIGVDAVLITSVELYNETDPSKIALICRLVSTGSNPVILWMDSVGLSGDDLPGILGLGLIEDPHLLMEKATESLAASLRRYLAGNIEMAGVKKSKKIFNPKVFYNIPFLSPDNRYTVAVIPFFNDSTRKNAGEIIMLHFVMQMMKQKNYNIIEPGIIRQELLKMRLIMNVGISLSDADLILSDLNADLMLSGRIMSYDDYIGFFGKAKVDFSAQLLSKMERKIVWRSKSFNEGDDRVFLFDWGKVNTASVMASEMVRIAVESMVKQ</sequence>
<proteinExistence type="predicted"/>
<evidence type="ECO:0000313" key="2">
    <source>
        <dbReference type="Proteomes" id="UP000178526"/>
    </source>
</evidence>
<name>A0A1F7RGW1_9BACT</name>
<protein>
    <recommendedName>
        <fullName evidence="3">Lipoprotein</fullName>
    </recommendedName>
</protein>
<organism evidence="1 2">
    <name type="scientific">Candidatus Schekmanbacteria bacterium GWA2_38_11</name>
    <dbReference type="NCBI Taxonomy" id="1817876"/>
    <lineage>
        <taxon>Bacteria</taxon>
        <taxon>Candidatus Schekmaniibacteriota</taxon>
    </lineage>
</organism>
<evidence type="ECO:0008006" key="3">
    <source>
        <dbReference type="Google" id="ProtNLM"/>
    </source>
</evidence>
<gene>
    <name evidence="1" type="ORF">A2042_09970</name>
</gene>
<dbReference type="AlphaFoldDB" id="A0A1F7RGW1"/>